<proteinExistence type="predicted"/>
<feature type="signal peptide" evidence="1">
    <location>
        <begin position="1"/>
        <end position="18"/>
    </location>
</feature>
<evidence type="ECO:0000256" key="1">
    <source>
        <dbReference type="SAM" id="SignalP"/>
    </source>
</evidence>
<keyword evidence="1" id="KW-0732">Signal</keyword>
<feature type="chain" id="PRO_5013322166" evidence="1">
    <location>
        <begin position="19"/>
        <end position="208"/>
    </location>
</feature>
<dbReference type="EMBL" id="GEZM01023077">
    <property type="protein sequence ID" value="JAV88594.1"/>
    <property type="molecule type" value="Transcribed_RNA"/>
</dbReference>
<name>A0A1Y1MSB3_PHOPY</name>
<protein>
    <submittedName>
        <fullName evidence="2">Uncharacterized protein</fullName>
    </submittedName>
</protein>
<evidence type="ECO:0000313" key="2">
    <source>
        <dbReference type="EMBL" id="JAV88594.1"/>
    </source>
</evidence>
<accession>A0A1Y1MSB3</accession>
<reference evidence="2" key="1">
    <citation type="journal article" date="2016" name="Sci. Rep.">
        <title>Molecular characterization of firefly nuptial gifts: a multi-omics approach sheds light on postcopulatory sexual selection.</title>
        <authorList>
            <person name="Al-Wathiqui N."/>
            <person name="Fallon T.R."/>
            <person name="South A."/>
            <person name="Weng J.K."/>
            <person name="Lewis S.M."/>
        </authorList>
    </citation>
    <scope>NUCLEOTIDE SEQUENCE</scope>
</reference>
<organism evidence="2">
    <name type="scientific">Photinus pyralis</name>
    <name type="common">Common eastern firefly</name>
    <name type="synonym">Lampyris pyralis</name>
    <dbReference type="NCBI Taxonomy" id="7054"/>
    <lineage>
        <taxon>Eukaryota</taxon>
        <taxon>Metazoa</taxon>
        <taxon>Ecdysozoa</taxon>
        <taxon>Arthropoda</taxon>
        <taxon>Hexapoda</taxon>
        <taxon>Insecta</taxon>
        <taxon>Pterygota</taxon>
        <taxon>Neoptera</taxon>
        <taxon>Endopterygota</taxon>
        <taxon>Coleoptera</taxon>
        <taxon>Polyphaga</taxon>
        <taxon>Elateriformia</taxon>
        <taxon>Elateroidea</taxon>
        <taxon>Lampyridae</taxon>
        <taxon>Lampyrinae</taxon>
        <taxon>Photinus</taxon>
    </lineage>
</organism>
<sequence>MAYTTFVFLVISCVYIHANKEEPIVLWYPIPIDSQQLQALAHRANATECHKQILQLIAPTAAPPLHFNDSHIIPTTLRTRPKSNELGMRILSPSGSEESSQQHAINGSAAPDIKLRFADDHAAIPTPATETHTPIKLESDRAYNITERSPTRIDLEKVVRNYLRDPEHKSNCTNILRQVLGQLKELASITYLSTDSSRSSQLQQHAKI</sequence>
<dbReference type="AlphaFoldDB" id="A0A1Y1MSB3"/>